<dbReference type="RefSeq" id="XP_024741520.1">
    <property type="nucleotide sequence ID" value="XM_024886402.1"/>
</dbReference>
<accession>A0A2J6TNL6</accession>
<dbReference type="InParanoid" id="A0A2J6TNL6"/>
<keyword evidence="2" id="KW-0812">Transmembrane</keyword>
<feature type="compositionally biased region" description="Basic and acidic residues" evidence="1">
    <location>
        <begin position="376"/>
        <end position="387"/>
    </location>
</feature>
<sequence length="427" mass="46033">MASRKPRQNLPSSIIPTLEGIPVLSKLFSFVNSSSNLYNLLHDSKNFTFLAPTNDAIAQWISTAYGNSTPSADIIEATLSYHILNGSWPTIDFTNEPQFVVTSLTNSSYSNVTIVPGGQRVELINGPGGDPEILSDNKTVTTIASDEKDIVCLNGFVQVINSVLSIPQQIINLVAQAHMSYLIAILNKANYLSVDTTGIIAFANFATFTPNMTFFLPNTQAALDWFNGVSTTIAADNLTSLFNYHLVPNTVLYSPGFVNGTVLKSHQGDNLTITRLGNDTYINSAKILQTDYMTANGVVHTVDSFLMPFNQTIPQQPQPSSTTNSSSSPSPTPSPSQQGLSTGGIAAIAVVIPVFILLALALLFFLHRKRKAARKRQTDSAPPREMDANPAAKELATKDPAAKELNAGYLPHELAAGFSSLPPMELE</sequence>
<feature type="transmembrane region" description="Helical" evidence="2">
    <location>
        <begin position="344"/>
        <end position="366"/>
    </location>
</feature>
<keyword evidence="2" id="KW-0472">Membrane</keyword>
<dbReference type="GO" id="GO:0016236">
    <property type="term" value="P:macroautophagy"/>
    <property type="evidence" value="ECO:0007669"/>
    <property type="project" value="TreeGrafter"/>
</dbReference>
<dbReference type="OrthoDB" id="286301at2759"/>
<reference evidence="4 5" key="1">
    <citation type="submission" date="2016-04" db="EMBL/GenBank/DDBJ databases">
        <title>A degradative enzymes factory behind the ericoid mycorrhizal symbiosis.</title>
        <authorList>
            <consortium name="DOE Joint Genome Institute"/>
            <person name="Martino E."/>
            <person name="Morin E."/>
            <person name="Grelet G."/>
            <person name="Kuo A."/>
            <person name="Kohler A."/>
            <person name="Daghino S."/>
            <person name="Barry K."/>
            <person name="Choi C."/>
            <person name="Cichocki N."/>
            <person name="Clum A."/>
            <person name="Copeland A."/>
            <person name="Hainaut M."/>
            <person name="Haridas S."/>
            <person name="Labutti K."/>
            <person name="Lindquist E."/>
            <person name="Lipzen A."/>
            <person name="Khouja H.-R."/>
            <person name="Murat C."/>
            <person name="Ohm R."/>
            <person name="Olson A."/>
            <person name="Spatafora J."/>
            <person name="Veneault-Fourrey C."/>
            <person name="Henrissat B."/>
            <person name="Grigoriev I."/>
            <person name="Martin F."/>
            <person name="Perotto S."/>
        </authorList>
    </citation>
    <scope>NUCLEOTIDE SEQUENCE [LARGE SCALE GENOMIC DNA]</scope>
    <source>
        <strain evidence="4 5">E</strain>
    </source>
</reference>
<feature type="compositionally biased region" description="Low complexity" evidence="1">
    <location>
        <begin position="311"/>
        <end position="329"/>
    </location>
</feature>
<keyword evidence="5" id="KW-1185">Reference proteome</keyword>
<dbReference type="SMART" id="SM00554">
    <property type="entry name" value="FAS1"/>
    <property type="match status" value="2"/>
</dbReference>
<evidence type="ECO:0000256" key="2">
    <source>
        <dbReference type="SAM" id="Phobius"/>
    </source>
</evidence>
<name>A0A2J6TNL6_9HELO</name>
<keyword evidence="2" id="KW-1133">Transmembrane helix</keyword>
<evidence type="ECO:0000313" key="4">
    <source>
        <dbReference type="EMBL" id="PMD64616.1"/>
    </source>
</evidence>
<feature type="domain" description="FAS1" evidence="3">
    <location>
        <begin position="11"/>
        <end position="164"/>
    </location>
</feature>
<feature type="region of interest" description="Disordered" evidence="1">
    <location>
        <begin position="310"/>
        <end position="339"/>
    </location>
</feature>
<evidence type="ECO:0000256" key="1">
    <source>
        <dbReference type="SAM" id="MobiDB-lite"/>
    </source>
</evidence>
<dbReference type="GO" id="GO:0000329">
    <property type="term" value="C:fungal-type vacuole membrane"/>
    <property type="evidence" value="ECO:0007669"/>
    <property type="project" value="TreeGrafter"/>
</dbReference>
<dbReference type="PANTHER" id="PTHR10900:SF77">
    <property type="entry name" value="FI19380P1"/>
    <property type="match status" value="1"/>
</dbReference>
<dbReference type="InterPro" id="IPR036378">
    <property type="entry name" value="FAS1_dom_sf"/>
</dbReference>
<evidence type="ECO:0000313" key="5">
    <source>
        <dbReference type="Proteomes" id="UP000235371"/>
    </source>
</evidence>
<protein>
    <submittedName>
        <fullName evidence="4">FAS1 domain-containing protein</fullName>
    </submittedName>
</protein>
<dbReference type="AlphaFoldDB" id="A0A2J6TNL6"/>
<dbReference type="EMBL" id="KZ613747">
    <property type="protein sequence ID" value="PMD64616.1"/>
    <property type="molecule type" value="Genomic_DNA"/>
</dbReference>
<dbReference type="Gene3D" id="2.30.180.10">
    <property type="entry name" value="FAS1 domain"/>
    <property type="match status" value="2"/>
</dbReference>
<feature type="domain" description="FAS1" evidence="3">
    <location>
        <begin position="166"/>
        <end position="306"/>
    </location>
</feature>
<dbReference type="Proteomes" id="UP000235371">
    <property type="component" value="Unassembled WGS sequence"/>
</dbReference>
<evidence type="ECO:0000259" key="3">
    <source>
        <dbReference type="PROSITE" id="PS50213"/>
    </source>
</evidence>
<gene>
    <name evidence="4" type="ORF">K444DRAFT_659891</name>
</gene>
<organism evidence="4 5">
    <name type="scientific">Hyaloscypha bicolor E</name>
    <dbReference type="NCBI Taxonomy" id="1095630"/>
    <lineage>
        <taxon>Eukaryota</taxon>
        <taxon>Fungi</taxon>
        <taxon>Dikarya</taxon>
        <taxon>Ascomycota</taxon>
        <taxon>Pezizomycotina</taxon>
        <taxon>Leotiomycetes</taxon>
        <taxon>Helotiales</taxon>
        <taxon>Hyaloscyphaceae</taxon>
        <taxon>Hyaloscypha</taxon>
        <taxon>Hyaloscypha bicolor</taxon>
    </lineage>
</organism>
<dbReference type="PROSITE" id="PS50213">
    <property type="entry name" value="FAS1"/>
    <property type="match status" value="2"/>
</dbReference>
<proteinExistence type="predicted"/>
<dbReference type="GeneID" id="36594479"/>
<dbReference type="Pfam" id="PF02469">
    <property type="entry name" value="Fasciclin"/>
    <property type="match status" value="2"/>
</dbReference>
<feature type="region of interest" description="Disordered" evidence="1">
    <location>
        <begin position="374"/>
        <end position="404"/>
    </location>
</feature>
<dbReference type="InterPro" id="IPR050904">
    <property type="entry name" value="Adhesion/Biosynth-related"/>
</dbReference>
<dbReference type="SUPFAM" id="SSF82153">
    <property type="entry name" value="FAS1 domain"/>
    <property type="match status" value="2"/>
</dbReference>
<dbReference type="PANTHER" id="PTHR10900">
    <property type="entry name" value="PERIOSTIN-RELATED"/>
    <property type="match status" value="1"/>
</dbReference>
<dbReference type="InterPro" id="IPR000782">
    <property type="entry name" value="FAS1_domain"/>
</dbReference>